<dbReference type="Proteomes" id="UP001500064">
    <property type="component" value="Unassembled WGS sequence"/>
</dbReference>
<proteinExistence type="predicted"/>
<feature type="coiled-coil region" evidence="1">
    <location>
        <begin position="90"/>
        <end position="117"/>
    </location>
</feature>
<dbReference type="RefSeq" id="WP_346105816.1">
    <property type="nucleotide sequence ID" value="NZ_BAAAMU010000021.1"/>
</dbReference>
<dbReference type="EMBL" id="BAAAMU010000021">
    <property type="protein sequence ID" value="GAA1634455.1"/>
    <property type="molecule type" value="Genomic_DNA"/>
</dbReference>
<evidence type="ECO:0000256" key="2">
    <source>
        <dbReference type="SAM" id="MobiDB-lite"/>
    </source>
</evidence>
<dbReference type="Gene3D" id="1.20.5.340">
    <property type="match status" value="1"/>
</dbReference>
<comment type="caution">
    <text evidence="3">The sequence shown here is derived from an EMBL/GenBank/DDBJ whole genome shotgun (WGS) entry which is preliminary data.</text>
</comment>
<name>A0ABP4R3Q5_9ACTN</name>
<organism evidence="3 4">
    <name type="scientific">Nonomuraea maheshkhaliensis</name>
    <dbReference type="NCBI Taxonomy" id="419590"/>
    <lineage>
        <taxon>Bacteria</taxon>
        <taxon>Bacillati</taxon>
        <taxon>Actinomycetota</taxon>
        <taxon>Actinomycetes</taxon>
        <taxon>Streptosporangiales</taxon>
        <taxon>Streptosporangiaceae</taxon>
        <taxon>Nonomuraea</taxon>
    </lineage>
</organism>
<evidence type="ECO:0000256" key="1">
    <source>
        <dbReference type="SAM" id="Coils"/>
    </source>
</evidence>
<keyword evidence="1" id="KW-0175">Coiled coil</keyword>
<reference evidence="4" key="1">
    <citation type="journal article" date="2019" name="Int. J. Syst. Evol. Microbiol.">
        <title>The Global Catalogue of Microorganisms (GCM) 10K type strain sequencing project: providing services to taxonomists for standard genome sequencing and annotation.</title>
        <authorList>
            <consortium name="The Broad Institute Genomics Platform"/>
            <consortium name="The Broad Institute Genome Sequencing Center for Infectious Disease"/>
            <person name="Wu L."/>
            <person name="Ma J."/>
        </authorList>
    </citation>
    <scope>NUCLEOTIDE SEQUENCE [LARGE SCALE GENOMIC DNA]</scope>
    <source>
        <strain evidence="4">JCM 13929</strain>
    </source>
</reference>
<feature type="region of interest" description="Disordered" evidence="2">
    <location>
        <begin position="35"/>
        <end position="61"/>
    </location>
</feature>
<sequence length="128" mass="14519">MRRSSAEVTQPFAPGWLGPCRSCTRNWGLGGDAFRSREERAVPDGAGRPEPSPAYQPQDRATADELAELRWLRRENAELRRVNLELRGDCAAVRDENAEIRAENTQLRRELDVLMESVSAWVKNLADR</sequence>
<accession>A0ABP4R3Q5</accession>
<evidence type="ECO:0000313" key="3">
    <source>
        <dbReference type="EMBL" id="GAA1634455.1"/>
    </source>
</evidence>
<evidence type="ECO:0000313" key="4">
    <source>
        <dbReference type="Proteomes" id="UP001500064"/>
    </source>
</evidence>
<gene>
    <name evidence="3" type="ORF">GCM10009733_034320</name>
</gene>
<keyword evidence="4" id="KW-1185">Reference proteome</keyword>
<protein>
    <submittedName>
        <fullName evidence="3">Uncharacterized protein</fullName>
    </submittedName>
</protein>